<name>A0A9P2TD33_THEFU</name>
<dbReference type="RefSeq" id="WP_016188298.1">
    <property type="nucleotide sequence ID" value="NZ_AOSG01000018.1"/>
</dbReference>
<comment type="caution">
    <text evidence="1">The sequence shown here is derived from an EMBL/GenBank/DDBJ whole genome shotgun (WGS) entry which is preliminary data.</text>
</comment>
<accession>A0A9P2TD33</accession>
<sequence>MSEIGHFPLTEQTSDRTAHLSRLADAIRSLGVTALIALSATSHPVLYVRTRTRLVPVVVVEDIAGNQWFIWGRTGTAHVSQVNHAAAALCGLDRAVTRSRVNPVAARRAALREAA</sequence>
<evidence type="ECO:0000313" key="1">
    <source>
        <dbReference type="EMBL" id="EOR72254.1"/>
    </source>
</evidence>
<reference evidence="1 2" key="1">
    <citation type="journal article" date="2013" name="Genome Announc.">
        <title>Draft Genome Sequence of the Lignocellulose Decomposer Thermobifida fusca Strain TM51.</title>
        <authorList>
            <person name="Toth A."/>
            <person name="Barna T."/>
            <person name="Nagy I."/>
            <person name="Horvath B."/>
            <person name="Nagy I."/>
            <person name="Tancsics A."/>
            <person name="Kriszt B."/>
            <person name="Baka E."/>
            <person name="Fekete C."/>
            <person name="Kukolya J."/>
        </authorList>
    </citation>
    <scope>NUCLEOTIDE SEQUENCE [LARGE SCALE GENOMIC DNA]</scope>
    <source>
        <strain evidence="1 2">TM51</strain>
    </source>
</reference>
<organism evidence="1 2">
    <name type="scientific">Thermobifida fusca TM51</name>
    <dbReference type="NCBI Taxonomy" id="1169414"/>
    <lineage>
        <taxon>Bacteria</taxon>
        <taxon>Bacillati</taxon>
        <taxon>Actinomycetota</taxon>
        <taxon>Actinomycetes</taxon>
        <taxon>Streptosporangiales</taxon>
        <taxon>Nocardiopsidaceae</taxon>
        <taxon>Thermobifida</taxon>
    </lineage>
</organism>
<protein>
    <submittedName>
        <fullName evidence="1">Uncharacterized protein</fullName>
    </submittedName>
</protein>
<dbReference type="Proteomes" id="UP000014184">
    <property type="component" value="Unassembled WGS sequence"/>
</dbReference>
<evidence type="ECO:0000313" key="2">
    <source>
        <dbReference type="Proteomes" id="UP000014184"/>
    </source>
</evidence>
<keyword evidence="2" id="KW-1185">Reference proteome</keyword>
<dbReference type="AlphaFoldDB" id="A0A9P2TD33"/>
<gene>
    <name evidence="1" type="ORF">TM51_03882</name>
</gene>
<dbReference type="EMBL" id="AOSG01000018">
    <property type="protein sequence ID" value="EOR72254.1"/>
    <property type="molecule type" value="Genomic_DNA"/>
</dbReference>
<proteinExistence type="predicted"/>